<organism evidence="2 3">
    <name type="scientific">Candidatus Criblamydia sequanensis CRIB-18</name>
    <dbReference type="NCBI Taxonomy" id="1437425"/>
    <lineage>
        <taxon>Bacteria</taxon>
        <taxon>Pseudomonadati</taxon>
        <taxon>Chlamydiota</taxon>
        <taxon>Chlamydiia</taxon>
        <taxon>Parachlamydiales</taxon>
        <taxon>Candidatus Criblamydiaceae</taxon>
        <taxon>Candidatus Criblamydia</taxon>
    </lineage>
</organism>
<dbReference type="GO" id="GO:0010038">
    <property type="term" value="P:response to metal ion"/>
    <property type="evidence" value="ECO:0007669"/>
    <property type="project" value="InterPro"/>
</dbReference>
<reference evidence="2" key="1">
    <citation type="submission" date="2013-12" db="EMBL/GenBank/DDBJ databases">
        <authorList>
            <person name="Linke B."/>
        </authorList>
    </citation>
    <scope>NUCLEOTIDE SEQUENCE [LARGE SCALE GENOMIC DNA]</scope>
    <source>
        <strain evidence="2">CRIB-18</strain>
    </source>
</reference>
<dbReference type="STRING" id="1437425.CSEC_2258"/>
<dbReference type="PANTHER" id="PTHR23419:SF8">
    <property type="entry name" value="FI09726P"/>
    <property type="match status" value="1"/>
</dbReference>
<dbReference type="AlphaFoldDB" id="A0A090E370"/>
<dbReference type="eggNOG" id="COG1324">
    <property type="taxonomic scope" value="Bacteria"/>
</dbReference>
<comment type="caution">
    <text evidence="2">The sequence shown here is derived from an EMBL/GenBank/DDBJ whole genome shotgun (WGS) entry which is preliminary data.</text>
</comment>
<proteinExistence type="inferred from homology"/>
<protein>
    <submittedName>
        <fullName evidence="2">Divalent-cation tolerance protein</fullName>
    </submittedName>
</protein>
<dbReference type="PANTHER" id="PTHR23419">
    <property type="entry name" value="DIVALENT CATION TOLERANCE CUTA-RELATED"/>
    <property type="match status" value="1"/>
</dbReference>
<keyword evidence="3" id="KW-1185">Reference proteome</keyword>
<dbReference type="InterPro" id="IPR011322">
    <property type="entry name" value="N-reg_PII-like_a/b"/>
</dbReference>
<gene>
    <name evidence="2" type="primary">cutA</name>
    <name evidence="2" type="ORF">CSEC_2258</name>
</gene>
<sequence>MSDLIEICWTSGSLDEARRISRFLVQERLVACAQIVPWIESVFLWNNRLETVQESKIVFKTTKEHFETIKKTILDNTSYQVPEIIYYEISGGHQEYLDWAFESVKKKEKNEIAPNNTK</sequence>
<dbReference type="InterPro" id="IPR004323">
    <property type="entry name" value="Ion_tolerance_CutA"/>
</dbReference>
<name>A0A090E370_9BACT</name>
<dbReference type="EMBL" id="CCEJ010000012">
    <property type="protein sequence ID" value="CDR35064.1"/>
    <property type="molecule type" value="Genomic_DNA"/>
</dbReference>
<dbReference type="GO" id="GO:0005507">
    <property type="term" value="F:copper ion binding"/>
    <property type="evidence" value="ECO:0007669"/>
    <property type="project" value="TreeGrafter"/>
</dbReference>
<comment type="similarity">
    <text evidence="1">Belongs to the CutA family.</text>
</comment>
<dbReference type="Pfam" id="PF03091">
    <property type="entry name" value="CutA1"/>
    <property type="match status" value="1"/>
</dbReference>
<evidence type="ECO:0000313" key="3">
    <source>
        <dbReference type="Proteomes" id="UP000031552"/>
    </source>
</evidence>
<evidence type="ECO:0000256" key="1">
    <source>
        <dbReference type="ARBA" id="ARBA00010169"/>
    </source>
</evidence>
<evidence type="ECO:0000313" key="2">
    <source>
        <dbReference type="EMBL" id="CDR35064.1"/>
    </source>
</evidence>
<accession>A0A090E370</accession>
<dbReference type="OrthoDB" id="21555at2"/>
<dbReference type="Proteomes" id="UP000031552">
    <property type="component" value="Unassembled WGS sequence"/>
</dbReference>
<dbReference type="SUPFAM" id="SSF54913">
    <property type="entry name" value="GlnB-like"/>
    <property type="match status" value="1"/>
</dbReference>
<reference evidence="2" key="2">
    <citation type="submission" date="2014-09" db="EMBL/GenBank/DDBJ databases">
        <title>Criblamydia sequanensis harbors a mega-plasmid encoding arsenite resistance.</title>
        <authorList>
            <person name="Bertelli C."/>
            <person name="Goesmann A."/>
            <person name="Greub G."/>
        </authorList>
    </citation>
    <scope>NUCLEOTIDE SEQUENCE [LARGE SCALE GENOMIC DNA]</scope>
    <source>
        <strain evidence="2">CRIB-18</strain>
    </source>
</reference>
<dbReference type="Gene3D" id="3.30.70.120">
    <property type="match status" value="1"/>
</dbReference>
<dbReference type="InterPro" id="IPR015867">
    <property type="entry name" value="N-reg_PII/ATP_PRibTrfase_C"/>
</dbReference>
<dbReference type="RefSeq" id="WP_053332029.1">
    <property type="nucleotide sequence ID" value="NZ_CCEJ010000012.1"/>
</dbReference>